<evidence type="ECO:0000313" key="8">
    <source>
        <dbReference type="Proteomes" id="UP000233387"/>
    </source>
</evidence>
<reference evidence="7 8" key="1">
    <citation type="submission" date="2017-06" db="EMBL/GenBank/DDBJ databases">
        <title>Raineya orbicola gen. nov., sp. nov. a slightly thermophilic bacterium of the phylum Bacteroidetes and the description of Raineyaceae fam. nov.</title>
        <authorList>
            <person name="Albuquerque L."/>
            <person name="Polonia A.R.M."/>
            <person name="Barroso C."/>
            <person name="Froufe H.J.C."/>
            <person name="Lage O."/>
            <person name="Lobo-Da-Cunha A."/>
            <person name="Egas C."/>
            <person name="Da Costa M.S."/>
        </authorList>
    </citation>
    <scope>NUCLEOTIDE SEQUENCE [LARGE SCALE GENOMIC DNA]</scope>
    <source>
        <strain evidence="7 8">SPSPC-11</strain>
    </source>
</reference>
<dbReference type="PANTHER" id="PTHR30329">
    <property type="entry name" value="STATOR ELEMENT OF FLAGELLAR MOTOR COMPLEX"/>
    <property type="match status" value="1"/>
</dbReference>
<dbReference type="PANTHER" id="PTHR30329:SF21">
    <property type="entry name" value="LIPOPROTEIN YIAD-RELATED"/>
    <property type="match status" value="1"/>
</dbReference>
<accession>A0A2N3IF53</accession>
<dbReference type="Pfam" id="PF00691">
    <property type="entry name" value="OmpA"/>
    <property type="match status" value="1"/>
</dbReference>
<proteinExistence type="predicted"/>
<name>A0A2N3IF53_9BACT</name>
<evidence type="ECO:0000313" key="7">
    <source>
        <dbReference type="EMBL" id="PKQ68941.1"/>
    </source>
</evidence>
<evidence type="ECO:0000256" key="2">
    <source>
        <dbReference type="ARBA" id="ARBA00023136"/>
    </source>
</evidence>
<dbReference type="OrthoDB" id="9809364at2"/>
<evidence type="ECO:0000259" key="6">
    <source>
        <dbReference type="PROSITE" id="PS51123"/>
    </source>
</evidence>
<comment type="caution">
    <text evidence="7">The sequence shown here is derived from an EMBL/GenBank/DDBJ whole genome shotgun (WGS) entry which is preliminary data.</text>
</comment>
<dbReference type="SUPFAM" id="SSF82171">
    <property type="entry name" value="DPP6 N-terminal domain-like"/>
    <property type="match status" value="1"/>
</dbReference>
<organism evidence="7 8">
    <name type="scientific">Raineya orbicola</name>
    <dbReference type="NCBI Taxonomy" id="2016530"/>
    <lineage>
        <taxon>Bacteria</taxon>
        <taxon>Pseudomonadati</taxon>
        <taxon>Bacteroidota</taxon>
        <taxon>Cytophagia</taxon>
        <taxon>Cytophagales</taxon>
        <taxon>Raineyaceae</taxon>
        <taxon>Raineya</taxon>
    </lineage>
</organism>
<dbReference type="PRINTS" id="PR01021">
    <property type="entry name" value="OMPADOMAIN"/>
</dbReference>
<dbReference type="Proteomes" id="UP000233387">
    <property type="component" value="Unassembled WGS sequence"/>
</dbReference>
<dbReference type="Gene3D" id="3.30.1330.60">
    <property type="entry name" value="OmpA-like domain"/>
    <property type="match status" value="1"/>
</dbReference>
<dbReference type="Pfam" id="PF07676">
    <property type="entry name" value="PD40"/>
    <property type="match status" value="3"/>
</dbReference>
<dbReference type="Pfam" id="PF14559">
    <property type="entry name" value="TPR_19"/>
    <property type="match status" value="1"/>
</dbReference>
<evidence type="ECO:0000256" key="1">
    <source>
        <dbReference type="ARBA" id="ARBA00004442"/>
    </source>
</evidence>
<dbReference type="EMBL" id="NKXO01000021">
    <property type="protein sequence ID" value="PKQ68941.1"/>
    <property type="molecule type" value="Genomic_DNA"/>
</dbReference>
<dbReference type="InterPro" id="IPR050330">
    <property type="entry name" value="Bact_OuterMem_StrucFunc"/>
</dbReference>
<dbReference type="CDD" id="cd07185">
    <property type="entry name" value="OmpA_C-like"/>
    <property type="match status" value="1"/>
</dbReference>
<dbReference type="GO" id="GO:0009279">
    <property type="term" value="C:cell outer membrane"/>
    <property type="evidence" value="ECO:0007669"/>
    <property type="project" value="UniProtKB-SubCell"/>
</dbReference>
<evidence type="ECO:0000256" key="3">
    <source>
        <dbReference type="ARBA" id="ARBA00023237"/>
    </source>
</evidence>
<dbReference type="InterPro" id="IPR011659">
    <property type="entry name" value="WD40"/>
</dbReference>
<evidence type="ECO:0000256" key="5">
    <source>
        <dbReference type="SAM" id="MobiDB-lite"/>
    </source>
</evidence>
<dbReference type="SUPFAM" id="SSF103088">
    <property type="entry name" value="OmpA-like"/>
    <property type="match status" value="1"/>
</dbReference>
<dbReference type="InterPro" id="IPR006665">
    <property type="entry name" value="OmpA-like"/>
</dbReference>
<comment type="subcellular location">
    <subcellularLocation>
        <location evidence="1">Cell outer membrane</location>
    </subcellularLocation>
</comment>
<protein>
    <submittedName>
        <fullName evidence="7">OmpA family</fullName>
    </submittedName>
</protein>
<dbReference type="RefSeq" id="WP_101358741.1">
    <property type="nucleotide sequence ID" value="NZ_NKXO01000021.1"/>
</dbReference>
<dbReference type="SUPFAM" id="SSF48452">
    <property type="entry name" value="TPR-like"/>
    <property type="match status" value="1"/>
</dbReference>
<dbReference type="InterPro" id="IPR011042">
    <property type="entry name" value="6-blade_b-propeller_TolB-like"/>
</dbReference>
<keyword evidence="8" id="KW-1185">Reference proteome</keyword>
<dbReference type="InterPro" id="IPR011990">
    <property type="entry name" value="TPR-like_helical_dom_sf"/>
</dbReference>
<sequence>MLRFCLIISLFAYCNTFAQKYSTQNKAAISYYEKAQNELRRTLDYDLKPKQRQKAENRYDEAAEYLEKAIRKDPKFVEAHLELGRIYEAFRFQDPKYFEKYIYHYEQAVKSAPQNPKNMEATWILMKHYLAKGNYDKTQKFAEQLLQFTSITERLKQEAEFNLKIVAFAKEQMQKPLDFKPKALPVIINRKDYIQEFPSLTADQEMLIFTAVPKNEIRKRTGEDIFVSYQKNGEWSEPQSISPRINSPANEGTCAISADGKTLVFASCQGRRNIGSCDLYISEKIGEEWTEPVNLGVKVNSTEWDSQPSLSADGKTLYFVSDRNKRNRNDIYVTYRNAQGEWSQAVPLPAPINTPRDEFSPFIHPNGKTFFFASDGHVGMGGLDLFSSEKQVDGSWSEPKNLGYPINNYLDQVSFFVTADGKKGYYADRKFSPNGTEESGMIMEFEIPAPVALSTRTQYVKGKVLDEKTQTPLEAQIDLINLANGQKESFTSSDKIDGSYLLVVNERTEYALEVHKNGYIFKSLRFDFSNKSIDDFKPLELNILLAPIEKGKSFVLNNIFFDTGKWELREKSKAELDELILFMQENPQVRGEISGHTDNVGDKKNNQELSLKRAKSVYDYLLQKGIEPNRLTFKGYGDSQPAAPNDTEENRQKNRRIEFKFL</sequence>
<keyword evidence="2 4" id="KW-0472">Membrane</keyword>
<dbReference type="PROSITE" id="PS51123">
    <property type="entry name" value="OMPA_2"/>
    <property type="match status" value="1"/>
</dbReference>
<dbReference type="InterPro" id="IPR036737">
    <property type="entry name" value="OmpA-like_sf"/>
</dbReference>
<dbReference type="Gene3D" id="2.120.10.30">
    <property type="entry name" value="TolB, C-terminal domain"/>
    <property type="match status" value="1"/>
</dbReference>
<dbReference type="Gene3D" id="1.25.40.10">
    <property type="entry name" value="Tetratricopeptide repeat domain"/>
    <property type="match status" value="1"/>
</dbReference>
<feature type="region of interest" description="Disordered" evidence="5">
    <location>
        <begin position="633"/>
        <end position="653"/>
    </location>
</feature>
<dbReference type="InterPro" id="IPR006664">
    <property type="entry name" value="OMP_bac"/>
</dbReference>
<feature type="domain" description="OmpA-like" evidence="6">
    <location>
        <begin position="550"/>
        <end position="662"/>
    </location>
</feature>
<dbReference type="AlphaFoldDB" id="A0A2N3IF53"/>
<evidence type="ECO:0000256" key="4">
    <source>
        <dbReference type="PROSITE-ProRule" id="PRU00473"/>
    </source>
</evidence>
<gene>
    <name evidence="7" type="ORF">Rain11_1474</name>
</gene>
<keyword evidence="3" id="KW-0998">Cell outer membrane</keyword>